<dbReference type="Proteomes" id="UP000554144">
    <property type="component" value="Unassembled WGS sequence"/>
</dbReference>
<evidence type="ECO:0000313" key="2">
    <source>
        <dbReference type="Proteomes" id="UP000554144"/>
    </source>
</evidence>
<keyword evidence="2" id="KW-1185">Reference proteome</keyword>
<protein>
    <submittedName>
        <fullName evidence="1">Uncharacterized protein</fullName>
    </submittedName>
</protein>
<evidence type="ECO:0000313" key="1">
    <source>
        <dbReference type="EMBL" id="NYT85675.1"/>
    </source>
</evidence>
<dbReference type="AlphaFoldDB" id="A0A853H381"/>
<proteinExistence type="predicted"/>
<comment type="caution">
    <text evidence="1">The sequence shown here is derived from an EMBL/GenBank/DDBJ whole genome shotgun (WGS) entry which is preliminary data.</text>
</comment>
<name>A0A853H381_9BURK</name>
<organism evidence="1 2">
    <name type="scientific">Pollutimonas harenae</name>
    <dbReference type="NCBI Taxonomy" id="657015"/>
    <lineage>
        <taxon>Bacteria</taxon>
        <taxon>Pseudomonadati</taxon>
        <taxon>Pseudomonadota</taxon>
        <taxon>Betaproteobacteria</taxon>
        <taxon>Burkholderiales</taxon>
        <taxon>Alcaligenaceae</taxon>
        <taxon>Pollutimonas</taxon>
    </lineage>
</organism>
<reference evidence="1 2" key="1">
    <citation type="submission" date="2020-07" db="EMBL/GenBank/DDBJ databases">
        <title>Taxonomic revisions and descriptions of new bacterial species based on genomic comparisons in the high-G+C-content subgroup of the family Alcaligenaceae.</title>
        <authorList>
            <person name="Szabo A."/>
            <person name="Felfoldi T."/>
        </authorList>
    </citation>
    <scope>NUCLEOTIDE SEQUENCE [LARGE SCALE GENOMIC DNA]</scope>
    <source>
        <strain evidence="1 2">DSM 25667</strain>
    </source>
</reference>
<gene>
    <name evidence="1" type="ORF">H0A62_08680</name>
</gene>
<accession>A0A853H381</accession>
<dbReference type="EMBL" id="JACCEV010000002">
    <property type="protein sequence ID" value="NYT85675.1"/>
    <property type="molecule type" value="Genomic_DNA"/>
</dbReference>
<dbReference type="OrthoDB" id="9918584at2"/>
<sequence>MSLEMLVILKPEALTQRLLAAAATELGQEILKLYPDGSDQPAILQVKCKRVEATDYGLIRLGLGGDDQTLGVSVRPELVIATLDSEDRLPFGFLPEAD</sequence>
<dbReference type="RefSeq" id="WP_130039246.1">
    <property type="nucleotide sequence ID" value="NZ_JACCEV010000002.1"/>
</dbReference>